<keyword evidence="4" id="KW-1185">Reference proteome</keyword>
<dbReference type="Pfam" id="PF00078">
    <property type="entry name" value="RVT_1"/>
    <property type="match status" value="1"/>
</dbReference>
<organism evidence="2 4">
    <name type="scientific">Peronospora effusa</name>
    <dbReference type="NCBI Taxonomy" id="542832"/>
    <lineage>
        <taxon>Eukaryota</taxon>
        <taxon>Sar</taxon>
        <taxon>Stramenopiles</taxon>
        <taxon>Oomycota</taxon>
        <taxon>Peronosporomycetes</taxon>
        <taxon>Peronosporales</taxon>
        <taxon>Peronosporaceae</taxon>
        <taxon>Peronospora</taxon>
    </lineage>
</organism>
<dbReference type="EMBL" id="QKXF01000738">
    <property type="protein sequence ID" value="RQM09323.1"/>
    <property type="molecule type" value="Genomic_DNA"/>
</dbReference>
<feature type="domain" description="Reverse transcriptase" evidence="1">
    <location>
        <begin position="42"/>
        <end position="320"/>
    </location>
</feature>
<dbReference type="AlphaFoldDB" id="A0A3M6V7U1"/>
<dbReference type="Proteomes" id="UP000286097">
    <property type="component" value="Unassembled WGS sequence"/>
</dbReference>
<dbReference type="PANTHER" id="PTHR19446">
    <property type="entry name" value="REVERSE TRANSCRIPTASES"/>
    <property type="match status" value="1"/>
</dbReference>
<name>A0A3M6V7U1_9STRA</name>
<evidence type="ECO:0000313" key="3">
    <source>
        <dbReference type="EMBL" id="RQM09323.1"/>
    </source>
</evidence>
<accession>A0A3M6V7U1</accession>
<comment type="caution">
    <text evidence="2">The sequence shown here is derived from an EMBL/GenBank/DDBJ whole genome shotgun (WGS) entry which is preliminary data.</text>
</comment>
<dbReference type="SUPFAM" id="SSF56672">
    <property type="entry name" value="DNA/RNA polymerases"/>
    <property type="match status" value="1"/>
</dbReference>
<dbReference type="InterPro" id="IPR043502">
    <property type="entry name" value="DNA/RNA_pol_sf"/>
</dbReference>
<gene>
    <name evidence="3" type="ORF">DD237_008452</name>
    <name evidence="2" type="ORF">DD238_008385</name>
</gene>
<dbReference type="CDD" id="cd01650">
    <property type="entry name" value="RT_nLTR_like"/>
    <property type="match status" value="1"/>
</dbReference>
<evidence type="ECO:0000313" key="4">
    <source>
        <dbReference type="Proteomes" id="UP000282087"/>
    </source>
</evidence>
<dbReference type="PROSITE" id="PS50878">
    <property type="entry name" value="RT_POL"/>
    <property type="match status" value="1"/>
</dbReference>
<dbReference type="InterPro" id="IPR000477">
    <property type="entry name" value="RT_dom"/>
</dbReference>
<dbReference type="VEuPathDB" id="FungiDB:DD237_008452"/>
<proteinExistence type="predicted"/>
<dbReference type="Proteomes" id="UP000282087">
    <property type="component" value="Unassembled WGS sequence"/>
</dbReference>
<evidence type="ECO:0000313" key="2">
    <source>
        <dbReference type="EMBL" id="RMX61941.1"/>
    </source>
</evidence>
<evidence type="ECO:0000259" key="1">
    <source>
        <dbReference type="PROSITE" id="PS50878"/>
    </source>
</evidence>
<sequence length="868" mass="99889">MLDAPITANDFFYAIHHTARGKAPGPDGLPAEYYQLFPHKWAQVLELVYADQFRKGRMSKFQRHSRSDPRNYRPLTLLNQDAKFGPKALAYRLNQVLPSLLGVDQFGFVPGRDIRHALRYFHDLMDHCRRTNARNPAGAICLDFAKSFDSVNWQALDLVLQHWGFRCNFRRWITTFFRGTLVQVLVNSSRSNFFSLGAGVRQGDPLSPGLFVLFIEPLLCYLRALNDDMAIKIHGTSHHLLGFADDITGLVKDLHHAPHYLDRVNDFCTATGMRLNVDKTVLFPFRPWTDADRDLQFRLRDLGVRVLDQHEHTTLLGVAVGPDITPGLQLNHLLVRFQKLCVSWRWRARTLRGRVLLLKTMILSTLWHFLGAVSVPRKDLLQFIPLMRNFLNCAPSGAVHDPATRGQFSSVWFSLSSSDGGLDLPSVASSVELLHVNLIRQLIRHCRLDLSAPPKWFIPAQAAIDAAFKGQGAGMDFLYIPLSRLAQTSRWDDVPTYWRDSIATWSTKVLVKLHCLNPVMTKLTWPLWNNVFLRFTAAQRSLAVLHRKACGYLSHHDITRISSFCCIFGWIPDEATLREALAGSSIESARSMTAVVQKLAPRLAVPLHYRDFMIYPLPPATMVCALHVWAFDGHDIVYASNHNIKRLLATQAPPPLPLLQLSVPDVTLSPSHWAHERLLQRDVLPVYADFLFRLQHNGLGFRYKYRWLTTMVDCVYGCPTPETPFHLLWDCHTARHLWRLFLSPLTRLFRSVLGWDQVLFLHHLEVPVASRLIFGSRLPVRLFNIVRCVVLRTLWLNRNKALYDSPALPFFGVFRQCLTMIRLHFQRFYTKLTHSQSREFARHKLQLQAFRREWVRDFPDDPFSLFDD</sequence>
<protein>
    <recommendedName>
        <fullName evidence="1">Reverse transcriptase domain-containing protein</fullName>
    </recommendedName>
</protein>
<evidence type="ECO:0000313" key="5">
    <source>
        <dbReference type="Proteomes" id="UP000286097"/>
    </source>
</evidence>
<reference evidence="4 5" key="1">
    <citation type="submission" date="2018-06" db="EMBL/GenBank/DDBJ databases">
        <title>Comparative genomics of downy mildews reveals potential adaptations to biotrophy.</title>
        <authorList>
            <person name="Fletcher K."/>
            <person name="Klosterman S.J."/>
            <person name="Derevnina L."/>
            <person name="Martin F."/>
            <person name="Koike S."/>
            <person name="Reyes Chin-Wo S."/>
            <person name="Mou B."/>
            <person name="Michelmore R."/>
        </authorList>
    </citation>
    <scope>NUCLEOTIDE SEQUENCE [LARGE SCALE GENOMIC DNA]</scope>
    <source>
        <strain evidence="3 5">R13</strain>
        <strain evidence="2 4">R14</strain>
    </source>
</reference>
<dbReference type="EMBL" id="QLLG01000853">
    <property type="protein sequence ID" value="RMX61941.1"/>
    <property type="molecule type" value="Genomic_DNA"/>
</dbReference>
<dbReference type="STRING" id="542832.A0A3M6V7U1"/>